<dbReference type="Pfam" id="PF01544">
    <property type="entry name" value="CorA"/>
    <property type="match status" value="1"/>
</dbReference>
<reference evidence="10" key="1">
    <citation type="journal article" date="2019" name="Int. J. Syst. Evol. Microbiol.">
        <title>The Global Catalogue of Microorganisms (GCM) 10K type strain sequencing project: providing services to taxonomists for standard genome sequencing and annotation.</title>
        <authorList>
            <consortium name="The Broad Institute Genomics Platform"/>
            <consortium name="The Broad Institute Genome Sequencing Center for Infectious Disease"/>
            <person name="Wu L."/>
            <person name="Ma J."/>
        </authorList>
    </citation>
    <scope>NUCLEOTIDE SEQUENCE [LARGE SCALE GENOMIC DNA]</scope>
    <source>
        <strain evidence="10">KCTC 52298</strain>
    </source>
</reference>
<name>A0ABW5KZY9_9SPHI</name>
<keyword evidence="3" id="KW-0813">Transport</keyword>
<evidence type="ECO:0000313" key="10">
    <source>
        <dbReference type="Proteomes" id="UP001597440"/>
    </source>
</evidence>
<dbReference type="Proteomes" id="UP001597440">
    <property type="component" value="Unassembled WGS sequence"/>
</dbReference>
<dbReference type="RefSeq" id="WP_210356499.1">
    <property type="nucleotide sequence ID" value="NZ_JAEQMU010000010.1"/>
</dbReference>
<dbReference type="Gene3D" id="1.20.58.340">
    <property type="entry name" value="Magnesium transport protein CorA, transmembrane region"/>
    <property type="match status" value="2"/>
</dbReference>
<dbReference type="InterPro" id="IPR002523">
    <property type="entry name" value="MgTranspt_CorA/ZnTranspt_ZntB"/>
</dbReference>
<evidence type="ECO:0000256" key="6">
    <source>
        <dbReference type="ARBA" id="ARBA00022989"/>
    </source>
</evidence>
<evidence type="ECO:0000256" key="4">
    <source>
        <dbReference type="ARBA" id="ARBA00022475"/>
    </source>
</evidence>
<organism evidence="9 10">
    <name type="scientific">Sphingobacterium tabacisoli</name>
    <dbReference type="NCBI Taxonomy" id="2044855"/>
    <lineage>
        <taxon>Bacteria</taxon>
        <taxon>Pseudomonadati</taxon>
        <taxon>Bacteroidota</taxon>
        <taxon>Sphingobacteriia</taxon>
        <taxon>Sphingobacteriales</taxon>
        <taxon>Sphingobacteriaceae</taxon>
        <taxon>Sphingobacterium</taxon>
    </lineage>
</organism>
<protein>
    <submittedName>
        <fullName evidence="9">CorA family divalent cation transporter</fullName>
    </submittedName>
</protein>
<gene>
    <name evidence="9" type="ORF">ACFSQW_01395</name>
</gene>
<dbReference type="CDD" id="cd12832">
    <property type="entry name" value="TmCorA-like_u3"/>
    <property type="match status" value="1"/>
</dbReference>
<keyword evidence="6 8" id="KW-1133">Transmembrane helix</keyword>
<proteinExistence type="inferred from homology"/>
<accession>A0ABW5KZY9</accession>
<evidence type="ECO:0000256" key="1">
    <source>
        <dbReference type="ARBA" id="ARBA00004651"/>
    </source>
</evidence>
<dbReference type="EMBL" id="JBHULD010000002">
    <property type="protein sequence ID" value="MFD2553026.1"/>
    <property type="molecule type" value="Genomic_DNA"/>
</dbReference>
<feature type="transmembrane region" description="Helical" evidence="8">
    <location>
        <begin position="275"/>
        <end position="295"/>
    </location>
</feature>
<dbReference type="SUPFAM" id="SSF144083">
    <property type="entry name" value="Magnesium transport protein CorA, transmembrane region"/>
    <property type="match status" value="1"/>
</dbReference>
<dbReference type="InterPro" id="IPR045861">
    <property type="entry name" value="CorA_cytoplasmic_dom"/>
</dbReference>
<keyword evidence="5 8" id="KW-0812">Transmembrane</keyword>
<feature type="transmembrane region" description="Helical" evidence="8">
    <location>
        <begin position="244"/>
        <end position="263"/>
    </location>
</feature>
<evidence type="ECO:0000313" key="9">
    <source>
        <dbReference type="EMBL" id="MFD2553026.1"/>
    </source>
</evidence>
<dbReference type="SUPFAM" id="SSF143865">
    <property type="entry name" value="CorA soluble domain-like"/>
    <property type="match status" value="1"/>
</dbReference>
<dbReference type="PANTHER" id="PTHR46494">
    <property type="entry name" value="CORA FAMILY METAL ION TRANSPORTER (EUROFUNG)"/>
    <property type="match status" value="1"/>
</dbReference>
<evidence type="ECO:0000256" key="3">
    <source>
        <dbReference type="ARBA" id="ARBA00022448"/>
    </source>
</evidence>
<dbReference type="Gene3D" id="3.30.460.20">
    <property type="entry name" value="CorA soluble domain-like"/>
    <property type="match status" value="1"/>
</dbReference>
<comment type="similarity">
    <text evidence="2">Belongs to the CorA metal ion transporter (MIT) (TC 1.A.35) family.</text>
</comment>
<comment type="subcellular location">
    <subcellularLocation>
        <location evidence="1">Cell membrane</location>
        <topology evidence="1">Multi-pass membrane protein</topology>
    </subcellularLocation>
</comment>
<keyword evidence="10" id="KW-1185">Reference proteome</keyword>
<comment type="caution">
    <text evidence="9">The sequence shown here is derived from an EMBL/GenBank/DDBJ whole genome shotgun (WGS) entry which is preliminary data.</text>
</comment>
<keyword evidence="7 8" id="KW-0472">Membrane</keyword>
<evidence type="ECO:0000256" key="8">
    <source>
        <dbReference type="SAM" id="Phobius"/>
    </source>
</evidence>
<dbReference type="InterPro" id="IPR045863">
    <property type="entry name" value="CorA_TM1_TM2"/>
</dbReference>
<dbReference type="PANTHER" id="PTHR46494:SF1">
    <property type="entry name" value="CORA FAMILY METAL ION TRANSPORTER (EUROFUNG)"/>
    <property type="match status" value="1"/>
</dbReference>
<evidence type="ECO:0000256" key="7">
    <source>
        <dbReference type="ARBA" id="ARBA00023136"/>
    </source>
</evidence>
<sequence>MVTYILQNPESSFEWIDISNPKIEDFTELKEKYKLNDASIKDCLETGHLPKIEEFENYHFLILRSIPNKFDEESDSLVEVTDRISLFYNENVVITVHRNQIDFLERLKTIERTHKRLQSSKTLVNALVSDTLKTFEDLVLGKMAMQLDEYEEIVFLHHRRKPFLKKLYYIKRQIDVTRSVLTLYKDIVDYFHMPEYKNIYTQDLRDLFSRTSTLFRNISENTSQLLNIYFNIESNHTNEIMRTLTIISVFFMPLTFIVGVYGMNFENMPELEWEYGYAGILIIMALLSVLIYYWFKRKRWL</sequence>
<keyword evidence="4" id="KW-1003">Cell membrane</keyword>
<evidence type="ECO:0000256" key="2">
    <source>
        <dbReference type="ARBA" id="ARBA00009765"/>
    </source>
</evidence>
<evidence type="ECO:0000256" key="5">
    <source>
        <dbReference type="ARBA" id="ARBA00022692"/>
    </source>
</evidence>